<dbReference type="Proteomes" id="UP001597178">
    <property type="component" value="Unassembled WGS sequence"/>
</dbReference>
<dbReference type="SUPFAM" id="SSF51366">
    <property type="entry name" value="Ribulose-phoshate binding barrel"/>
    <property type="match status" value="1"/>
</dbReference>
<comment type="catalytic activity">
    <reaction evidence="1 8">
        <text>1-(2-carboxyphenylamino)-1-deoxy-D-ribulose 5-phosphate + H(+) = (1S,2R)-1-C-(indol-3-yl)glycerol 3-phosphate + CO2 + H2O</text>
        <dbReference type="Rhea" id="RHEA:23476"/>
        <dbReference type="ChEBI" id="CHEBI:15377"/>
        <dbReference type="ChEBI" id="CHEBI:15378"/>
        <dbReference type="ChEBI" id="CHEBI:16526"/>
        <dbReference type="ChEBI" id="CHEBI:58613"/>
        <dbReference type="ChEBI" id="CHEBI:58866"/>
        <dbReference type="EC" id="4.1.1.48"/>
    </reaction>
</comment>
<dbReference type="PANTHER" id="PTHR22854">
    <property type="entry name" value="TRYPTOPHAN BIOSYNTHESIS PROTEIN"/>
    <property type="match status" value="1"/>
</dbReference>
<keyword evidence="3 8" id="KW-0028">Amino-acid biosynthesis</keyword>
<dbReference type="Gene3D" id="3.20.20.70">
    <property type="entry name" value="Aldolase class I"/>
    <property type="match status" value="1"/>
</dbReference>
<dbReference type="PANTHER" id="PTHR22854:SF2">
    <property type="entry name" value="INDOLE-3-GLYCEROL-PHOSPHATE SYNTHASE"/>
    <property type="match status" value="1"/>
</dbReference>
<reference evidence="11" key="1">
    <citation type="journal article" date="2019" name="Int. J. Syst. Evol. Microbiol.">
        <title>The Global Catalogue of Microorganisms (GCM) 10K type strain sequencing project: providing services to taxonomists for standard genome sequencing and annotation.</title>
        <authorList>
            <consortium name="The Broad Institute Genomics Platform"/>
            <consortium name="The Broad Institute Genome Sequencing Center for Infectious Disease"/>
            <person name="Wu L."/>
            <person name="Ma J."/>
        </authorList>
    </citation>
    <scope>NUCLEOTIDE SEQUENCE [LARGE SCALE GENOMIC DNA]</scope>
    <source>
        <strain evidence="11">CCUG 54822</strain>
    </source>
</reference>
<accession>A0ABW3ZSC2</accession>
<name>A0ABW3ZSC2_9BACI</name>
<dbReference type="GO" id="GO:0004425">
    <property type="term" value="F:indole-3-glycerol-phosphate synthase activity"/>
    <property type="evidence" value="ECO:0007669"/>
    <property type="project" value="UniProtKB-EC"/>
</dbReference>
<organism evidence="10 11">
    <name type="scientific">Lentibacillus salinarum</name>
    <dbReference type="NCBI Taxonomy" id="446820"/>
    <lineage>
        <taxon>Bacteria</taxon>
        <taxon>Bacillati</taxon>
        <taxon>Bacillota</taxon>
        <taxon>Bacilli</taxon>
        <taxon>Bacillales</taxon>
        <taxon>Bacillaceae</taxon>
        <taxon>Lentibacillus</taxon>
    </lineage>
</organism>
<evidence type="ECO:0000256" key="1">
    <source>
        <dbReference type="ARBA" id="ARBA00001633"/>
    </source>
</evidence>
<gene>
    <name evidence="8 10" type="primary">trpC</name>
    <name evidence="10" type="ORF">ACFQ4A_05655</name>
</gene>
<evidence type="ECO:0000313" key="11">
    <source>
        <dbReference type="Proteomes" id="UP001597178"/>
    </source>
</evidence>
<evidence type="ECO:0000256" key="3">
    <source>
        <dbReference type="ARBA" id="ARBA00022605"/>
    </source>
</evidence>
<evidence type="ECO:0000256" key="2">
    <source>
        <dbReference type="ARBA" id="ARBA00004696"/>
    </source>
</evidence>
<dbReference type="CDD" id="cd00331">
    <property type="entry name" value="IGPS"/>
    <property type="match status" value="1"/>
</dbReference>
<dbReference type="InterPro" id="IPR045186">
    <property type="entry name" value="Indole-3-glycerol_P_synth"/>
</dbReference>
<comment type="caution">
    <text evidence="10">The sequence shown here is derived from an EMBL/GenBank/DDBJ whole genome shotgun (WGS) entry which is preliminary data.</text>
</comment>
<sequence>MTILDKILQQKEMEIEQLKKQSLADMPAEANQVPSIAKSFHNTERMRIIAEIKRASPSKGSIDLEVDPVKQASLYEASGVGAISVLTDKTFFQGSMDDLRAVRKAVNLPLLCKDFFIDKIQIDHAKAAGASIILLIVAAMSPSKLQVLNTYAKEQGLDVLCEVHDEQEMTTAIELGAGIIGINNRNLKTFAVDLGTTGRLASMVTNPDTILISESGIQSRQDVEQAAQHGASAVLVGETLMRAGDLPGTISDLQIPLSKGGRSNAR</sequence>
<dbReference type="RefSeq" id="WP_382398456.1">
    <property type="nucleotide sequence ID" value="NZ_JBHTNH010000007.1"/>
</dbReference>
<comment type="similarity">
    <text evidence="8">Belongs to the TrpC family.</text>
</comment>
<keyword evidence="11" id="KW-1185">Reference proteome</keyword>
<dbReference type="NCBIfam" id="NF001377">
    <property type="entry name" value="PRK00278.2-4"/>
    <property type="match status" value="1"/>
</dbReference>
<dbReference type="InterPro" id="IPR013785">
    <property type="entry name" value="Aldolase_TIM"/>
</dbReference>
<evidence type="ECO:0000256" key="7">
    <source>
        <dbReference type="ARBA" id="ARBA00023239"/>
    </source>
</evidence>
<comment type="pathway">
    <text evidence="2 8">Amino-acid biosynthesis; L-tryptophan biosynthesis; L-tryptophan from chorismate: step 4/5.</text>
</comment>
<dbReference type="InterPro" id="IPR001468">
    <property type="entry name" value="Indole-3-GlycerolPSynthase_CS"/>
</dbReference>
<dbReference type="InterPro" id="IPR011060">
    <property type="entry name" value="RibuloseP-bd_barrel"/>
</dbReference>
<dbReference type="Pfam" id="PF00218">
    <property type="entry name" value="IGPS"/>
    <property type="match status" value="1"/>
</dbReference>
<protein>
    <recommendedName>
        <fullName evidence="8">Indole-3-glycerol phosphate synthase</fullName>
        <shortName evidence="8">IGPS</shortName>
        <ecNumber evidence="8">4.1.1.48</ecNumber>
    </recommendedName>
</protein>
<dbReference type="InterPro" id="IPR013798">
    <property type="entry name" value="Indole-3-glycerol_P_synth_dom"/>
</dbReference>
<keyword evidence="6 8" id="KW-0057">Aromatic amino acid biosynthesis</keyword>
<evidence type="ECO:0000256" key="4">
    <source>
        <dbReference type="ARBA" id="ARBA00022793"/>
    </source>
</evidence>
<evidence type="ECO:0000256" key="6">
    <source>
        <dbReference type="ARBA" id="ARBA00023141"/>
    </source>
</evidence>
<evidence type="ECO:0000256" key="8">
    <source>
        <dbReference type="HAMAP-Rule" id="MF_00134"/>
    </source>
</evidence>
<proteinExistence type="inferred from homology"/>
<evidence type="ECO:0000259" key="9">
    <source>
        <dbReference type="Pfam" id="PF00218"/>
    </source>
</evidence>
<dbReference type="EMBL" id="JBHTNH010000007">
    <property type="protein sequence ID" value="MFD1361154.1"/>
    <property type="molecule type" value="Genomic_DNA"/>
</dbReference>
<evidence type="ECO:0000313" key="10">
    <source>
        <dbReference type="EMBL" id="MFD1361154.1"/>
    </source>
</evidence>
<keyword evidence="4 8" id="KW-0210">Decarboxylase</keyword>
<keyword evidence="7 8" id="KW-0456">Lyase</keyword>
<evidence type="ECO:0000256" key="5">
    <source>
        <dbReference type="ARBA" id="ARBA00022822"/>
    </source>
</evidence>
<dbReference type="PROSITE" id="PS00614">
    <property type="entry name" value="IGPS"/>
    <property type="match status" value="1"/>
</dbReference>
<keyword evidence="5 8" id="KW-0822">Tryptophan biosynthesis</keyword>
<dbReference type="HAMAP" id="MF_00134_B">
    <property type="entry name" value="IGPS_B"/>
    <property type="match status" value="1"/>
</dbReference>
<dbReference type="EC" id="4.1.1.48" evidence="8"/>
<feature type="domain" description="Indole-3-glycerol phosphate synthase" evidence="9">
    <location>
        <begin position="4"/>
        <end position="251"/>
    </location>
</feature>